<feature type="compositionally biased region" description="Low complexity" evidence="9">
    <location>
        <begin position="182"/>
        <end position="197"/>
    </location>
</feature>
<evidence type="ECO:0000256" key="4">
    <source>
        <dbReference type="ARBA" id="ARBA00022448"/>
    </source>
</evidence>
<dbReference type="EMBL" id="KV875097">
    <property type="protein sequence ID" value="OIW30300.1"/>
    <property type="molecule type" value="Genomic_DNA"/>
</dbReference>
<evidence type="ECO:0000256" key="5">
    <source>
        <dbReference type="ARBA" id="ARBA00022927"/>
    </source>
</evidence>
<dbReference type="InParanoid" id="A0A1J7JLW0"/>
<feature type="coiled-coil region" evidence="8">
    <location>
        <begin position="309"/>
        <end position="343"/>
    </location>
</feature>
<dbReference type="PANTHER" id="PTHR12965:SF0">
    <property type="entry name" value="VACUOLAR PROTEIN SORTING-ASSOCIATED PROTEIN 54"/>
    <property type="match status" value="1"/>
</dbReference>
<feature type="domain" description="Vacuolar protein sorting-associated protein 54 N-terminal" evidence="11">
    <location>
        <begin position="278"/>
        <end position="389"/>
    </location>
</feature>
<dbReference type="GO" id="GO:0000938">
    <property type="term" value="C:GARP complex"/>
    <property type="evidence" value="ECO:0007669"/>
    <property type="project" value="InterPro"/>
</dbReference>
<feature type="compositionally biased region" description="Basic and acidic residues" evidence="9">
    <location>
        <begin position="1081"/>
        <end position="1115"/>
    </location>
</feature>
<keyword evidence="13" id="KW-1185">Reference proteome</keyword>
<evidence type="ECO:0000256" key="2">
    <source>
        <dbReference type="ARBA" id="ARBA00009150"/>
    </source>
</evidence>
<dbReference type="Pfam" id="PF10475">
    <property type="entry name" value="Vps54_N"/>
    <property type="match status" value="1"/>
</dbReference>
<feature type="compositionally biased region" description="Polar residues" evidence="9">
    <location>
        <begin position="1"/>
        <end position="22"/>
    </location>
</feature>
<dbReference type="GO" id="GO:0005829">
    <property type="term" value="C:cytosol"/>
    <property type="evidence" value="ECO:0007669"/>
    <property type="project" value="GOC"/>
</dbReference>
<proteinExistence type="inferred from homology"/>
<dbReference type="InterPro" id="IPR012501">
    <property type="entry name" value="Vps54_C"/>
</dbReference>
<reference evidence="12 13" key="1">
    <citation type="submission" date="2016-10" db="EMBL/GenBank/DDBJ databases">
        <title>Draft genome sequence of Coniochaeta ligniaria NRRL30616, a lignocellulolytic fungus for bioabatement of inhibitors in plant biomass hydrolysates.</title>
        <authorList>
            <consortium name="DOE Joint Genome Institute"/>
            <person name="Jimenez D.J."/>
            <person name="Hector R.E."/>
            <person name="Riley R."/>
            <person name="Sun H."/>
            <person name="Grigoriev I.V."/>
            <person name="Van Elsas J.D."/>
            <person name="Nichols N.N."/>
        </authorList>
    </citation>
    <scope>NUCLEOTIDE SEQUENCE [LARGE SCALE GENOMIC DNA]</scope>
    <source>
        <strain evidence="12 13">NRRL 30616</strain>
    </source>
</reference>
<sequence>MFPSSGSRESFDSLSPTTSRTEFNFPRRSSHTAHPLVQRRGSTASSVHSVGGSLDTASGGWGSAVFESGQNAISTLLQPPIVRTGLLPHTSAPASSAHKPPTSRDIPPVALTNIPHVEAAEFKPYLSQVGPLYEHLRRLKESEEDAASVLNRRNSRPEESPDAVDEGHLRPGKRPGARRKGSTASISSLSSIDAPSPVRRGSGFNSRKSIAHGPPPLSTIPNVYFEEDFHLENPRTFDVVSERSEVVRPVPGTMDDKEANGNAAAPRKALATNAILQEKLSWYMDTIEMHLIQSISTASTTFFTALGALRELHSEAAESVDRIKALREELEALDQEVASTGLNIVQQRRRRENLQQLHDAVLQLREIVNSVAACESLVESGEIEQALDSIDSLEMLIAGEPGSSHDGPRGMQLRDLRGAVALQGVSSDMDTLRLRIGMAYETKFLNILMGDIRRHTEEVVFPEVLMRWTSASMRVRGGHGREPSAFPSYMASVDGLRSELFPVLNGLRRAKHLARATTAFREAVLRHIRNVIRKPLPSSNDDDNESMMSSSTMTGGKKLSQQEKSSILARNLRTLEPQDAEELLVKVYIGVTETLRRLTIQAKLLIDVASSIGDDPSLPAGLKSPPLKSPPFSPTRHSTIPQPSMEALEAQEEIHKTLDLTNLLGQAVDVAQDKIVKLLRVRSDQSSHLGLVWFLRYFALNLHFANECESISGRSCSSLKTVVNGQIKEFVQHHGDKEKQQLAQEMESDRWDAKDFGESDQRLLGEILESSTKDAPSWSEGTMIWLPFSDSDEGANGQNDSTQSNGSAKGKIRSAVIDGESYSLPNSAVLCMHGMAHFLHLIVGISSITTDVSASLISYLQLFNSRCTQLILGAGATRSAGLKNITTKHLALASQALGFIAALIPHVREFVRRHCGSGSNVSSVMGEFDKVRRLYQEHQNSIYDKLVEIMSGRALVGAKKMKAIEWDSGKDSVHDYMETLAKETTTLHRNLTKHLPESTVRLIMLPVFRSYKDTFGTALRAVEPQTEAGRDSMLRDIDHFETRLGNLDGFEDAGEYLRNIAKSKEVASPEPPPAAPAADQPEEKKASEAEEQPEAEKQPEPAKESNGDTKPKHSAELAAQIG</sequence>
<keyword evidence="7 8" id="KW-0175">Coiled coil</keyword>
<evidence type="ECO:0000256" key="9">
    <source>
        <dbReference type="SAM" id="MobiDB-lite"/>
    </source>
</evidence>
<feature type="region of interest" description="Disordered" evidence="9">
    <location>
        <begin position="144"/>
        <end position="217"/>
    </location>
</feature>
<dbReference type="PANTHER" id="PTHR12965">
    <property type="entry name" value="VACUOLAR PROTEIN SORTING 54"/>
    <property type="match status" value="1"/>
</dbReference>
<feature type="region of interest" description="Disordered" evidence="9">
    <location>
        <begin position="1063"/>
        <end position="1122"/>
    </location>
</feature>
<dbReference type="OrthoDB" id="10259024at2759"/>
<dbReference type="AlphaFoldDB" id="A0A1J7JLW0"/>
<feature type="region of interest" description="Disordered" evidence="9">
    <location>
        <begin position="87"/>
        <end position="108"/>
    </location>
</feature>
<evidence type="ECO:0000256" key="1">
    <source>
        <dbReference type="ARBA" id="ARBA00004601"/>
    </source>
</evidence>
<feature type="domain" description="Vacuolar protein sorting-associated protein 54 C-terminal" evidence="10">
    <location>
        <begin position="820"/>
        <end position="953"/>
    </location>
</feature>
<feature type="compositionally biased region" description="Basic and acidic residues" evidence="9">
    <location>
        <begin position="155"/>
        <end position="169"/>
    </location>
</feature>
<keyword evidence="4" id="KW-0813">Transport</keyword>
<dbReference type="GO" id="GO:0019905">
    <property type="term" value="F:syntaxin binding"/>
    <property type="evidence" value="ECO:0007669"/>
    <property type="project" value="TreeGrafter"/>
</dbReference>
<evidence type="ECO:0000259" key="11">
    <source>
        <dbReference type="Pfam" id="PF10475"/>
    </source>
</evidence>
<feature type="region of interest" description="Disordered" evidence="9">
    <location>
        <begin position="1"/>
        <end position="51"/>
    </location>
</feature>
<protein>
    <recommendedName>
        <fullName evidence="3">Vacuolar protein sorting-associated protein 54</fullName>
    </recommendedName>
</protein>
<evidence type="ECO:0000256" key="8">
    <source>
        <dbReference type="SAM" id="Coils"/>
    </source>
</evidence>
<dbReference type="Pfam" id="PF07928">
    <property type="entry name" value="Vps54"/>
    <property type="match status" value="1"/>
</dbReference>
<accession>A0A1J7JLW0</accession>
<comment type="similarity">
    <text evidence="2">Belongs to the VPS54 family.</text>
</comment>
<dbReference type="FunCoup" id="A0A1J7JLW0">
    <property type="interactions" value="423"/>
</dbReference>
<dbReference type="GO" id="GO:0006896">
    <property type="term" value="P:Golgi to vacuole transport"/>
    <property type="evidence" value="ECO:0007669"/>
    <property type="project" value="TreeGrafter"/>
</dbReference>
<gene>
    <name evidence="12" type="ORF">CONLIGDRAFT_575822</name>
</gene>
<keyword evidence="5" id="KW-0653">Protein transport</keyword>
<dbReference type="STRING" id="1408157.A0A1J7JLW0"/>
<dbReference type="GO" id="GO:0015031">
    <property type="term" value="P:protein transport"/>
    <property type="evidence" value="ECO:0007669"/>
    <property type="project" value="UniProtKB-KW"/>
</dbReference>
<comment type="subcellular location">
    <subcellularLocation>
        <location evidence="1">Golgi apparatus</location>
        <location evidence="1">trans-Golgi network</location>
    </subcellularLocation>
</comment>
<evidence type="ECO:0000256" key="3">
    <source>
        <dbReference type="ARBA" id="ARBA00017665"/>
    </source>
</evidence>
<dbReference type="InterPro" id="IPR039745">
    <property type="entry name" value="Vps54"/>
</dbReference>
<evidence type="ECO:0000259" key="10">
    <source>
        <dbReference type="Pfam" id="PF07928"/>
    </source>
</evidence>
<organism evidence="12 13">
    <name type="scientific">Coniochaeta ligniaria NRRL 30616</name>
    <dbReference type="NCBI Taxonomy" id="1408157"/>
    <lineage>
        <taxon>Eukaryota</taxon>
        <taxon>Fungi</taxon>
        <taxon>Dikarya</taxon>
        <taxon>Ascomycota</taxon>
        <taxon>Pezizomycotina</taxon>
        <taxon>Sordariomycetes</taxon>
        <taxon>Sordariomycetidae</taxon>
        <taxon>Coniochaetales</taxon>
        <taxon>Coniochaetaceae</taxon>
        <taxon>Coniochaeta</taxon>
    </lineage>
</organism>
<dbReference type="InterPro" id="IPR019515">
    <property type="entry name" value="VPS54_N"/>
</dbReference>
<evidence type="ECO:0000256" key="7">
    <source>
        <dbReference type="ARBA" id="ARBA00023054"/>
    </source>
</evidence>
<keyword evidence="6" id="KW-0333">Golgi apparatus</keyword>
<evidence type="ECO:0000313" key="12">
    <source>
        <dbReference type="EMBL" id="OIW30300.1"/>
    </source>
</evidence>
<dbReference type="Gene3D" id="6.10.250.860">
    <property type="match status" value="1"/>
</dbReference>
<dbReference type="Proteomes" id="UP000182658">
    <property type="component" value="Unassembled WGS sequence"/>
</dbReference>
<feature type="region of interest" description="Disordered" evidence="9">
    <location>
        <begin position="617"/>
        <end position="639"/>
    </location>
</feature>
<feature type="compositionally biased region" description="Low complexity" evidence="9">
    <location>
        <begin position="617"/>
        <end position="626"/>
    </location>
</feature>
<dbReference type="GO" id="GO:0042147">
    <property type="term" value="P:retrograde transport, endosome to Golgi"/>
    <property type="evidence" value="ECO:0007669"/>
    <property type="project" value="InterPro"/>
</dbReference>
<evidence type="ECO:0000256" key="6">
    <source>
        <dbReference type="ARBA" id="ARBA00023034"/>
    </source>
</evidence>
<evidence type="ECO:0000313" key="13">
    <source>
        <dbReference type="Proteomes" id="UP000182658"/>
    </source>
</evidence>
<feature type="region of interest" description="Disordered" evidence="9">
    <location>
        <begin position="534"/>
        <end position="565"/>
    </location>
</feature>
<name>A0A1J7JLW0_9PEZI</name>
<feature type="compositionally biased region" description="Basic residues" evidence="9">
    <location>
        <begin position="170"/>
        <end position="181"/>
    </location>
</feature>